<dbReference type="SUPFAM" id="SSF54001">
    <property type="entry name" value="Cysteine proteinases"/>
    <property type="match status" value="1"/>
</dbReference>
<reference evidence="2" key="1">
    <citation type="submission" date="2021-04" db="EMBL/GenBank/DDBJ databases">
        <title>Draft genome sequence of Xylanibacillus composti strain K13.</title>
        <authorList>
            <person name="Uke A."/>
            <person name="Chhe C."/>
            <person name="Baramee S."/>
            <person name="Kosugi A."/>
        </authorList>
    </citation>
    <scope>NUCLEOTIDE SEQUENCE</scope>
    <source>
        <strain evidence="2">K13</strain>
    </source>
</reference>
<dbReference type="Gene3D" id="3.90.1720.10">
    <property type="entry name" value="endopeptidase domain like (from Nostoc punctiforme)"/>
    <property type="match status" value="1"/>
</dbReference>
<comment type="caution">
    <text evidence="2">The sequence shown here is derived from an EMBL/GenBank/DDBJ whole genome shotgun (WGS) entry which is preliminary data.</text>
</comment>
<dbReference type="AlphaFoldDB" id="A0A8J4H5Y4"/>
<evidence type="ECO:0000256" key="1">
    <source>
        <dbReference type="SAM" id="SignalP"/>
    </source>
</evidence>
<sequence>MRKLLFLSLCLMLMLSVPAYASSKDMLDTVVSLHGNGLTKEELAKQVAALSQETGMTEDEILNQIHSELLVAVQSATPERPAMTLKSSSSGGGSGGTYQLHSSRKGTFFYQPASTLFVNHGHIGIYYTTTTIVEAANPSSGVRRVSINGRMVESGSRIMTARTTTTTQDSQAADWANGKVGNSYNNNFAINRSCGGSSFNCSQLVWCAFMQVANVDLDGNGGLGVYPNDIRDSSRVSTLRTY</sequence>
<proteinExistence type="predicted"/>
<dbReference type="RefSeq" id="WP_213412248.1">
    <property type="nucleotide sequence ID" value="NZ_BOVK01000028.1"/>
</dbReference>
<feature type="signal peptide" evidence="1">
    <location>
        <begin position="1"/>
        <end position="21"/>
    </location>
</feature>
<accession>A0A8J4H5Y4</accession>
<name>A0A8J4H5Y4_9BACL</name>
<dbReference type="EMBL" id="BOVK01000028">
    <property type="protein sequence ID" value="GIQ69444.1"/>
    <property type="molecule type" value="Genomic_DNA"/>
</dbReference>
<dbReference type="Proteomes" id="UP000677918">
    <property type="component" value="Unassembled WGS sequence"/>
</dbReference>
<dbReference type="InterPro" id="IPR038765">
    <property type="entry name" value="Papain-like_cys_pep_sf"/>
</dbReference>
<organism evidence="2 3">
    <name type="scientific">Xylanibacillus composti</name>
    <dbReference type="NCBI Taxonomy" id="1572762"/>
    <lineage>
        <taxon>Bacteria</taxon>
        <taxon>Bacillati</taxon>
        <taxon>Bacillota</taxon>
        <taxon>Bacilli</taxon>
        <taxon>Bacillales</taxon>
        <taxon>Paenibacillaceae</taxon>
        <taxon>Xylanibacillus</taxon>
    </lineage>
</organism>
<feature type="chain" id="PRO_5035152218" evidence="1">
    <location>
        <begin position="22"/>
        <end position="242"/>
    </location>
</feature>
<gene>
    <name evidence="2" type="primary">yycO</name>
    <name evidence="2" type="ORF">XYCOK13_22680</name>
</gene>
<keyword evidence="3" id="KW-1185">Reference proteome</keyword>
<protein>
    <submittedName>
        <fullName evidence="2">Uncharacterized protein</fullName>
    </submittedName>
</protein>
<keyword evidence="1" id="KW-0732">Signal</keyword>
<evidence type="ECO:0000313" key="2">
    <source>
        <dbReference type="EMBL" id="GIQ69444.1"/>
    </source>
</evidence>
<evidence type="ECO:0000313" key="3">
    <source>
        <dbReference type="Proteomes" id="UP000677918"/>
    </source>
</evidence>